<evidence type="ECO:0000313" key="1">
    <source>
        <dbReference type="EMBL" id="MBI8988260.1"/>
    </source>
</evidence>
<accession>A0A934I481</accession>
<dbReference type="AlphaFoldDB" id="A0A934I481"/>
<dbReference type="EMBL" id="JAEIOS010000009">
    <property type="protein sequence ID" value="MBI8988260.1"/>
    <property type="molecule type" value="Genomic_DNA"/>
</dbReference>
<keyword evidence="2" id="KW-1185">Reference proteome</keyword>
<evidence type="ECO:0008006" key="3">
    <source>
        <dbReference type="Google" id="ProtNLM"/>
    </source>
</evidence>
<gene>
    <name evidence="1" type="ORF">JDV75_00565</name>
</gene>
<comment type="caution">
    <text evidence="1">The sequence shown here is derived from an EMBL/GenBank/DDBJ whole genome shotgun (WGS) entry which is preliminary data.</text>
</comment>
<sequence>MSRRIDQLERELDELRRRSDVEIPDDILMAISAAVSAYLGNSGKVRAVRFHRHRTWAQQGRRAAQIHHRTQM</sequence>
<protein>
    <recommendedName>
        <fullName evidence="3">Methylmalonyl-CoA carboxyltransferase 12S subunit</fullName>
    </recommendedName>
</protein>
<organism evidence="1 2">
    <name type="scientific">Corynebacterium meridianum</name>
    <dbReference type="NCBI Taxonomy" id="2765363"/>
    <lineage>
        <taxon>Bacteria</taxon>
        <taxon>Bacillati</taxon>
        <taxon>Actinomycetota</taxon>
        <taxon>Actinomycetes</taxon>
        <taxon>Mycobacteriales</taxon>
        <taxon>Corynebacteriaceae</taxon>
        <taxon>Corynebacterium</taxon>
    </lineage>
</organism>
<proteinExistence type="predicted"/>
<reference evidence="1" key="1">
    <citation type="submission" date="2020-12" db="EMBL/GenBank/DDBJ databases">
        <title>Genome public.</title>
        <authorList>
            <person name="Sun Q."/>
        </authorList>
    </citation>
    <scope>NUCLEOTIDE SEQUENCE</scope>
    <source>
        <strain evidence="1">CCM 8863</strain>
    </source>
</reference>
<dbReference type="RefSeq" id="WP_198737642.1">
    <property type="nucleotide sequence ID" value="NZ_JAEIOS010000009.1"/>
</dbReference>
<name>A0A934I481_9CORY</name>
<evidence type="ECO:0000313" key="2">
    <source>
        <dbReference type="Proteomes" id="UP000645966"/>
    </source>
</evidence>
<dbReference type="Proteomes" id="UP000645966">
    <property type="component" value="Unassembled WGS sequence"/>
</dbReference>